<sequence length="164" mass="18378">MIKIVTGSILNARENIIGHQVNCQGVMGAGLALQIKKKYPNVYESYVKLVNQTKEKYKQGCLQTDSLLSACQFVDTHDGKTIANIFGQYGYGRGKTQTDYEALRKGLYSIKEVVTNPYSLLYQKTVALPYGIGCGLAGGKWNIVYNIIDEVFEDYEVTLYRLAR</sequence>
<comment type="caution">
    <text evidence="3">The sequence shown here is derived from an EMBL/GenBank/DDBJ whole genome shotgun (WGS) entry which is preliminary data.</text>
</comment>
<dbReference type="Pfam" id="PF01661">
    <property type="entry name" value="Macro"/>
    <property type="match status" value="1"/>
</dbReference>
<keyword evidence="4" id="KW-1185">Reference proteome</keyword>
<accession>A0ABU9K322</accession>
<proteinExistence type="predicted"/>
<dbReference type="PROSITE" id="PS51154">
    <property type="entry name" value="MACRO"/>
    <property type="match status" value="1"/>
</dbReference>
<evidence type="ECO:0000313" key="4">
    <source>
        <dbReference type="Proteomes" id="UP001459714"/>
    </source>
</evidence>
<evidence type="ECO:0000259" key="2">
    <source>
        <dbReference type="PROSITE" id="PS51154"/>
    </source>
</evidence>
<dbReference type="RefSeq" id="WP_342021134.1">
    <property type="nucleotide sequence ID" value="NZ_JBBYAK010000002.1"/>
</dbReference>
<comment type="catalytic activity">
    <reaction evidence="1">
        <text>an N-(ADP-alpha-D-ribosyl)-thymidine in DNA + H2O = a thymidine in DNA + ADP-D-ribose</text>
        <dbReference type="Rhea" id="RHEA:71655"/>
        <dbReference type="Rhea" id="RHEA-COMP:13556"/>
        <dbReference type="Rhea" id="RHEA-COMP:18051"/>
        <dbReference type="ChEBI" id="CHEBI:15377"/>
        <dbReference type="ChEBI" id="CHEBI:57967"/>
        <dbReference type="ChEBI" id="CHEBI:137386"/>
        <dbReference type="ChEBI" id="CHEBI:191199"/>
    </reaction>
    <physiologicalReaction direction="left-to-right" evidence="1">
        <dbReference type="Rhea" id="RHEA:71656"/>
    </physiologicalReaction>
</comment>
<gene>
    <name evidence="3" type="ORF">NST17_20310</name>
</gene>
<dbReference type="PANTHER" id="PTHR12521:SF0">
    <property type="entry name" value="ADP-RIBOSE GLYCOHYDROLASE OARD1"/>
    <property type="match status" value="1"/>
</dbReference>
<dbReference type="InterPro" id="IPR002589">
    <property type="entry name" value="Macro_dom"/>
</dbReference>
<dbReference type="Gene3D" id="3.40.220.10">
    <property type="entry name" value="Leucine Aminopeptidase, subunit E, domain 1"/>
    <property type="match status" value="1"/>
</dbReference>
<dbReference type="PANTHER" id="PTHR12521">
    <property type="entry name" value="PROTEIN C6ORF130"/>
    <property type="match status" value="1"/>
</dbReference>
<dbReference type="SMART" id="SM00506">
    <property type="entry name" value="A1pp"/>
    <property type="match status" value="1"/>
</dbReference>
<protein>
    <submittedName>
        <fullName evidence="3">Macro domain-containing protein</fullName>
    </submittedName>
</protein>
<dbReference type="EMBL" id="JBBYAK010000002">
    <property type="protein sequence ID" value="MEL3959498.1"/>
    <property type="molecule type" value="Genomic_DNA"/>
</dbReference>
<dbReference type="InterPro" id="IPR050892">
    <property type="entry name" value="ADP-ribose_metab_enzymes"/>
</dbReference>
<dbReference type="InterPro" id="IPR043472">
    <property type="entry name" value="Macro_dom-like"/>
</dbReference>
<organism evidence="3 4">
    <name type="scientific">Caldifermentibacillus hisashii</name>
    <dbReference type="NCBI Taxonomy" id="996558"/>
    <lineage>
        <taxon>Bacteria</taxon>
        <taxon>Bacillati</taxon>
        <taxon>Bacillota</taxon>
        <taxon>Bacilli</taxon>
        <taxon>Bacillales</taxon>
        <taxon>Bacillaceae</taxon>
        <taxon>Caldifermentibacillus</taxon>
    </lineage>
</organism>
<dbReference type="Proteomes" id="UP001459714">
    <property type="component" value="Unassembled WGS sequence"/>
</dbReference>
<dbReference type="SUPFAM" id="SSF52949">
    <property type="entry name" value="Macro domain-like"/>
    <property type="match status" value="1"/>
</dbReference>
<reference evidence="3 4" key="1">
    <citation type="submission" date="2024-03" db="EMBL/GenBank/DDBJ databases">
        <title>Bacilli Hybrid Assemblies.</title>
        <authorList>
            <person name="Kovac J."/>
        </authorList>
    </citation>
    <scope>NUCLEOTIDE SEQUENCE [LARGE SCALE GENOMIC DNA]</scope>
    <source>
        <strain evidence="3 4">FSL M8-0022</strain>
    </source>
</reference>
<evidence type="ECO:0000313" key="3">
    <source>
        <dbReference type="EMBL" id="MEL3959498.1"/>
    </source>
</evidence>
<feature type="domain" description="Macro" evidence="2">
    <location>
        <begin position="1"/>
        <end position="164"/>
    </location>
</feature>
<evidence type="ECO:0000256" key="1">
    <source>
        <dbReference type="ARBA" id="ARBA00035885"/>
    </source>
</evidence>
<name>A0ABU9K322_9BACI</name>